<dbReference type="InterPro" id="IPR016040">
    <property type="entry name" value="NAD(P)-bd_dom"/>
</dbReference>
<dbReference type="PANTHER" id="PTHR43000">
    <property type="entry name" value="DTDP-D-GLUCOSE 4,6-DEHYDRATASE-RELATED"/>
    <property type="match status" value="1"/>
</dbReference>
<dbReference type="SUPFAM" id="SSF51735">
    <property type="entry name" value="NAD(P)-binding Rossmann-fold domains"/>
    <property type="match status" value="1"/>
</dbReference>
<dbReference type="Proteomes" id="UP000815325">
    <property type="component" value="Unassembled WGS sequence"/>
</dbReference>
<evidence type="ECO:0000313" key="2">
    <source>
        <dbReference type="EMBL" id="KAF5826452.1"/>
    </source>
</evidence>
<feature type="domain" description="NAD(P)-binding" evidence="1">
    <location>
        <begin position="177"/>
        <end position="343"/>
    </location>
</feature>
<organism evidence="2 3">
    <name type="scientific">Dunaliella salina</name>
    <name type="common">Green alga</name>
    <name type="synonym">Protococcus salinus</name>
    <dbReference type="NCBI Taxonomy" id="3046"/>
    <lineage>
        <taxon>Eukaryota</taxon>
        <taxon>Viridiplantae</taxon>
        <taxon>Chlorophyta</taxon>
        <taxon>core chlorophytes</taxon>
        <taxon>Chlorophyceae</taxon>
        <taxon>CS clade</taxon>
        <taxon>Chlamydomonadales</taxon>
        <taxon>Dunaliellaceae</taxon>
        <taxon>Dunaliella</taxon>
    </lineage>
</organism>
<evidence type="ECO:0000259" key="1">
    <source>
        <dbReference type="Pfam" id="PF16363"/>
    </source>
</evidence>
<feature type="domain" description="NAD(P)-binding" evidence="1">
    <location>
        <begin position="14"/>
        <end position="94"/>
    </location>
</feature>
<keyword evidence="3" id="KW-1185">Reference proteome</keyword>
<accession>A0ABQ7FW71</accession>
<name>A0ABQ7FW71_DUNSA</name>
<dbReference type="Gene3D" id="3.90.25.10">
    <property type="entry name" value="UDP-galactose 4-epimerase, domain 1"/>
    <property type="match status" value="1"/>
</dbReference>
<sequence>MSTTEAPYKPRSILVTGGAGFIASHVVIRLVHLHPEYKVVVLDKMDYCASMNNLASCVGKPNFKCIKGDVQSMDLLAFLLTSEEIDTVMHFAAQFLNNNPSAAACSWSYCSLEGVHRKQPQVPCLFCTRVALVGLLTMEMQRVDLNTVCRGQYFLLNTESKHRVSSHNDSHSHAGLLEHSHLDPTNPYSAAKAGAEMLCKAYITSYKLPIIITRGNNVYGPHQFPEKLIPKFTLLASRGETLPVHGAGDSVRSYLYVEDVAEAFLCVLHQGVTGEVYNIGTDSERTVLQVAQDIAKRFNMDVGKIVNVKDRAFNDRRYYIGSSKLAELGWKERTSWEEGLQKTVDWYLKTNCNEYWLGDVEAALKPHPVVMLSPL</sequence>
<dbReference type="Pfam" id="PF16363">
    <property type="entry name" value="GDP_Man_Dehyd"/>
    <property type="match status" value="2"/>
</dbReference>
<proteinExistence type="predicted"/>
<comment type="caution">
    <text evidence="2">The sequence shown here is derived from an EMBL/GenBank/DDBJ whole genome shotgun (WGS) entry which is preliminary data.</text>
</comment>
<dbReference type="InterPro" id="IPR036291">
    <property type="entry name" value="NAD(P)-bd_dom_sf"/>
</dbReference>
<gene>
    <name evidence="2" type="ORF">DUNSADRAFT_3059</name>
</gene>
<dbReference type="EMBL" id="MU070915">
    <property type="protein sequence ID" value="KAF5826452.1"/>
    <property type="molecule type" value="Genomic_DNA"/>
</dbReference>
<protein>
    <recommendedName>
        <fullName evidence="1">NAD(P)-binding domain-containing protein</fullName>
    </recommendedName>
</protein>
<dbReference type="Gene3D" id="3.40.50.720">
    <property type="entry name" value="NAD(P)-binding Rossmann-like Domain"/>
    <property type="match status" value="2"/>
</dbReference>
<reference evidence="2" key="1">
    <citation type="submission" date="2017-08" db="EMBL/GenBank/DDBJ databases">
        <authorList>
            <person name="Polle J.E."/>
            <person name="Barry K."/>
            <person name="Cushman J."/>
            <person name="Schmutz J."/>
            <person name="Tran D."/>
            <person name="Hathwaick L.T."/>
            <person name="Yim W.C."/>
            <person name="Jenkins J."/>
            <person name="Mckie-Krisberg Z.M."/>
            <person name="Prochnik S."/>
            <person name="Lindquist E."/>
            <person name="Dockter R.B."/>
            <person name="Adam C."/>
            <person name="Molina H."/>
            <person name="Bunkerborg J."/>
            <person name="Jin E."/>
            <person name="Buchheim M."/>
            <person name="Magnuson J."/>
        </authorList>
    </citation>
    <scope>NUCLEOTIDE SEQUENCE</scope>
    <source>
        <strain evidence="2">CCAP 19/18</strain>
    </source>
</reference>
<evidence type="ECO:0000313" key="3">
    <source>
        <dbReference type="Proteomes" id="UP000815325"/>
    </source>
</evidence>